<evidence type="ECO:0000256" key="4">
    <source>
        <dbReference type="ARBA" id="ARBA00022496"/>
    </source>
</evidence>
<dbReference type="KEGG" id="sphj:BSL82_04370"/>
<sequence>MLARIGRPYALGASALALFAASSGTAFAAMQSDAAASPAAAAAAGDNADVGEIVVTAQRRAESLEAVPIAITSIGGGGLAKSSVTSTGQLAQVVPGLRFDYSASFAQPTIRGVGTAAVGPGLNSNIATYVDGFYISSPFSTDFKLLDVDNVSVLKGPQGTLFGRNATGGAILVTTKKPTFQTTGNIMASYERFNHPSVGGFLSTGLTEKVAVSITAAYERGDNFYKNIFTGDDNPGKFHSLSFKSKILWEVSDATDVMLSYQHTDVSDPTSAMYNAYQGLTIDAFIPGSVIASKRGDISSDYDPRFKLNVDGAYLTADTDLGFGKLTSYSMYRDQRTLSANDNDAASASVFNVLYRNQQKSASQEFVLTSPQDTSRRLSWVLGANYFYDKDAQQFYAGAPLALGLVHQQTSKSFAFFGDATYELADKLFLTGGLRYSSEKRLADYLVQSTAFGTPGANDSASKTFNSLTPRAVIRYELAPRTSVYASFSKGFKSGAFNTFSIDLTTPVKPEKLTAYEVGFKTASRNVRFSTAGYYYDYTNLQLASYTSTTVTLKNAARAEVYGVEGDVSVNPVEGLEIRVAGAYTHARFKKFLGAPAQVQCLDLVSCGAFFGLFITTPIDASGFTMPRSPKFSGNVTVNYTRPLAGGEIAFSANYYRTSKIFFDPAEQFGQGAYGLLNLRVGYTLPDGHTSFAVYGTNVTDKKYVNQLTPVNFSIAQNYGQPAVYGISASYKF</sequence>
<keyword evidence="4" id="KW-0410">Iron transport</keyword>
<dbReference type="InterPro" id="IPR012910">
    <property type="entry name" value="Plug_dom"/>
</dbReference>
<evidence type="ECO:0000256" key="9">
    <source>
        <dbReference type="ARBA" id="ARBA00023136"/>
    </source>
</evidence>
<dbReference type="GO" id="GO:0006826">
    <property type="term" value="P:iron ion transport"/>
    <property type="evidence" value="ECO:0007669"/>
    <property type="project" value="UniProtKB-KW"/>
</dbReference>
<evidence type="ECO:0000256" key="8">
    <source>
        <dbReference type="ARBA" id="ARBA00023077"/>
    </source>
</evidence>
<evidence type="ECO:0000256" key="1">
    <source>
        <dbReference type="ARBA" id="ARBA00004571"/>
    </source>
</evidence>
<evidence type="ECO:0000259" key="14">
    <source>
        <dbReference type="Pfam" id="PF00593"/>
    </source>
</evidence>
<keyword evidence="2 11" id="KW-0813">Transport</keyword>
<dbReference type="STRING" id="1921510.BSL82_04370"/>
<dbReference type="InterPro" id="IPR036942">
    <property type="entry name" value="Beta-barrel_TonB_sf"/>
</dbReference>
<dbReference type="EMBL" id="CP018221">
    <property type="protein sequence ID" value="API60936.1"/>
    <property type="molecule type" value="Genomic_DNA"/>
</dbReference>
<evidence type="ECO:0000256" key="3">
    <source>
        <dbReference type="ARBA" id="ARBA00022452"/>
    </source>
</evidence>
<keyword evidence="6" id="KW-0408">Iron</keyword>
<evidence type="ECO:0008006" key="18">
    <source>
        <dbReference type="Google" id="ProtNLM"/>
    </source>
</evidence>
<keyword evidence="17" id="KW-1185">Reference proteome</keyword>
<keyword evidence="10 11" id="KW-0998">Cell outer membrane</keyword>
<keyword evidence="5 11" id="KW-0812">Transmembrane</keyword>
<evidence type="ECO:0000313" key="17">
    <source>
        <dbReference type="Proteomes" id="UP000182063"/>
    </source>
</evidence>
<evidence type="ECO:0000259" key="15">
    <source>
        <dbReference type="Pfam" id="PF07715"/>
    </source>
</evidence>
<dbReference type="PROSITE" id="PS52016">
    <property type="entry name" value="TONB_DEPENDENT_REC_3"/>
    <property type="match status" value="1"/>
</dbReference>
<keyword evidence="13" id="KW-0732">Signal</keyword>
<dbReference type="Pfam" id="PF07715">
    <property type="entry name" value="Plug"/>
    <property type="match status" value="1"/>
</dbReference>
<proteinExistence type="inferred from homology"/>
<evidence type="ECO:0000256" key="5">
    <source>
        <dbReference type="ARBA" id="ARBA00022692"/>
    </source>
</evidence>
<keyword evidence="9 11" id="KW-0472">Membrane</keyword>
<evidence type="ECO:0000256" key="6">
    <source>
        <dbReference type="ARBA" id="ARBA00023004"/>
    </source>
</evidence>
<dbReference type="CDD" id="cd01347">
    <property type="entry name" value="ligand_gated_channel"/>
    <property type="match status" value="1"/>
</dbReference>
<evidence type="ECO:0000313" key="16">
    <source>
        <dbReference type="EMBL" id="API60936.1"/>
    </source>
</evidence>
<dbReference type="GO" id="GO:0009279">
    <property type="term" value="C:cell outer membrane"/>
    <property type="evidence" value="ECO:0007669"/>
    <property type="project" value="UniProtKB-SubCell"/>
</dbReference>
<keyword evidence="7" id="KW-0406">Ion transport</keyword>
<feature type="chain" id="PRO_5012656655" description="TonB-dependent receptor" evidence="13">
    <location>
        <begin position="29"/>
        <end position="733"/>
    </location>
</feature>
<evidence type="ECO:0000256" key="11">
    <source>
        <dbReference type="PROSITE-ProRule" id="PRU01360"/>
    </source>
</evidence>
<organism evidence="16 17">
    <name type="scientific">Tardibacter chloracetimidivorans</name>
    <dbReference type="NCBI Taxonomy" id="1921510"/>
    <lineage>
        <taxon>Bacteria</taxon>
        <taxon>Pseudomonadati</taxon>
        <taxon>Pseudomonadota</taxon>
        <taxon>Alphaproteobacteria</taxon>
        <taxon>Sphingomonadales</taxon>
        <taxon>Sphingomonadaceae</taxon>
        <taxon>Tardibacter</taxon>
    </lineage>
</organism>
<evidence type="ECO:0000256" key="7">
    <source>
        <dbReference type="ARBA" id="ARBA00023065"/>
    </source>
</evidence>
<dbReference type="SUPFAM" id="SSF56935">
    <property type="entry name" value="Porins"/>
    <property type="match status" value="1"/>
</dbReference>
<dbReference type="Proteomes" id="UP000182063">
    <property type="component" value="Chromosome"/>
</dbReference>
<dbReference type="Pfam" id="PF00593">
    <property type="entry name" value="TonB_dep_Rec_b-barrel"/>
    <property type="match status" value="1"/>
</dbReference>
<feature type="domain" description="TonB-dependent receptor-like beta-barrel" evidence="14">
    <location>
        <begin position="277"/>
        <end position="699"/>
    </location>
</feature>
<evidence type="ECO:0000256" key="12">
    <source>
        <dbReference type="RuleBase" id="RU003357"/>
    </source>
</evidence>
<feature type="domain" description="TonB-dependent receptor plug" evidence="15">
    <location>
        <begin position="64"/>
        <end position="170"/>
    </location>
</feature>
<protein>
    <recommendedName>
        <fullName evidence="18">TonB-dependent receptor</fullName>
    </recommendedName>
</protein>
<dbReference type="PANTHER" id="PTHR32552">
    <property type="entry name" value="FERRICHROME IRON RECEPTOR-RELATED"/>
    <property type="match status" value="1"/>
</dbReference>
<dbReference type="InterPro" id="IPR039426">
    <property type="entry name" value="TonB-dep_rcpt-like"/>
</dbReference>
<evidence type="ECO:0000256" key="13">
    <source>
        <dbReference type="SAM" id="SignalP"/>
    </source>
</evidence>
<keyword evidence="3 11" id="KW-1134">Transmembrane beta strand</keyword>
<evidence type="ECO:0000256" key="10">
    <source>
        <dbReference type="ARBA" id="ARBA00023237"/>
    </source>
</evidence>
<reference evidence="17" key="1">
    <citation type="submission" date="2016-11" db="EMBL/GenBank/DDBJ databases">
        <title>Complete Genome Sequence of alachlor-degrading Sphingomonas sp. strain JJ-A5.</title>
        <authorList>
            <person name="Lee H."/>
            <person name="Ka J.-O."/>
        </authorList>
    </citation>
    <scope>NUCLEOTIDE SEQUENCE [LARGE SCALE GENOMIC DNA]</scope>
    <source>
        <strain evidence="17">JJ-A5</strain>
    </source>
</reference>
<accession>A0A1L3ZZ73</accession>
<name>A0A1L3ZZ73_9SPHN</name>
<gene>
    <name evidence="16" type="ORF">BSL82_04370</name>
</gene>
<dbReference type="InterPro" id="IPR000531">
    <property type="entry name" value="Beta-barrel_TonB"/>
</dbReference>
<keyword evidence="8 12" id="KW-0798">TonB box</keyword>
<comment type="similarity">
    <text evidence="11 12">Belongs to the TonB-dependent receptor family.</text>
</comment>
<feature type="signal peptide" evidence="13">
    <location>
        <begin position="1"/>
        <end position="28"/>
    </location>
</feature>
<dbReference type="AlphaFoldDB" id="A0A1L3ZZ73"/>
<evidence type="ECO:0000256" key="2">
    <source>
        <dbReference type="ARBA" id="ARBA00022448"/>
    </source>
</evidence>
<dbReference type="PANTHER" id="PTHR32552:SF81">
    <property type="entry name" value="TONB-DEPENDENT OUTER MEMBRANE RECEPTOR"/>
    <property type="match status" value="1"/>
</dbReference>
<comment type="subcellular location">
    <subcellularLocation>
        <location evidence="1 11">Cell outer membrane</location>
        <topology evidence="1 11">Multi-pass membrane protein</topology>
    </subcellularLocation>
</comment>
<dbReference type="Gene3D" id="2.40.170.20">
    <property type="entry name" value="TonB-dependent receptor, beta-barrel domain"/>
    <property type="match status" value="1"/>
</dbReference>